<dbReference type="PANTHER" id="PTHR42988:SF2">
    <property type="entry name" value="CYCLIC NUCLEOTIDE PHOSPHODIESTERASE CBUA0032-RELATED"/>
    <property type="match status" value="1"/>
</dbReference>
<feature type="domain" description="Calcineurin-like phosphoesterase" evidence="5">
    <location>
        <begin position="4"/>
        <end position="103"/>
    </location>
</feature>
<keyword evidence="1" id="KW-0479">Metal-binding</keyword>
<evidence type="ECO:0000256" key="2">
    <source>
        <dbReference type="ARBA" id="ARBA00022801"/>
    </source>
</evidence>
<dbReference type="InterPro" id="IPR050884">
    <property type="entry name" value="CNP_phosphodiesterase-III"/>
</dbReference>
<accession>A0ABN7N9P9</accession>
<evidence type="ECO:0000313" key="6">
    <source>
        <dbReference type="EMBL" id="CAE6866135.1"/>
    </source>
</evidence>
<dbReference type="Gene3D" id="3.60.21.10">
    <property type="match status" value="1"/>
</dbReference>
<dbReference type="SUPFAM" id="SSF56300">
    <property type="entry name" value="Metallo-dependent phosphatases"/>
    <property type="match status" value="1"/>
</dbReference>
<dbReference type="GO" id="GO:0004115">
    <property type="term" value="F:3',5'-cyclic-AMP phosphodiesterase activity"/>
    <property type="evidence" value="ECO:0007669"/>
    <property type="project" value="UniProtKB-EC"/>
</dbReference>
<dbReference type="Proteomes" id="UP000674425">
    <property type="component" value="Unassembled WGS sequence"/>
</dbReference>
<sequence>MKKIRLLHLSNIHFQRPGSIGHDPDYALREELRADVEKIVAARGALDAIVVTGDIVFSGSRHQYDEAERWLDALADTGGCGREMVYLCPGNHDVDRDYILKNSPVRDMHRSIRGEANNEERERQLLIRQGEDTARELIFKPLTEYNEFAARYTDECIEYGVVYQAA</sequence>
<evidence type="ECO:0000256" key="4">
    <source>
        <dbReference type="ARBA" id="ARBA00025742"/>
    </source>
</evidence>
<dbReference type="PANTHER" id="PTHR42988">
    <property type="entry name" value="PHOSPHOHYDROLASE"/>
    <property type="match status" value="1"/>
</dbReference>
<evidence type="ECO:0000256" key="1">
    <source>
        <dbReference type="ARBA" id="ARBA00022723"/>
    </source>
</evidence>
<dbReference type="Pfam" id="PF00149">
    <property type="entry name" value="Metallophos"/>
    <property type="match status" value="1"/>
</dbReference>
<protein>
    <submittedName>
        <fullName evidence="6">3',5'-cyclic adenosine monophosphate phosphodiesterase CpdA</fullName>
        <ecNumber evidence="6">3.1.4.53</ecNumber>
    </submittedName>
</protein>
<reference evidence="6 7" key="1">
    <citation type="submission" date="2021-02" db="EMBL/GenBank/DDBJ databases">
        <authorList>
            <person name="Vanwijnsberghe S."/>
        </authorList>
    </citation>
    <scope>NUCLEOTIDE SEQUENCE [LARGE SCALE GENOMIC DNA]</scope>
    <source>
        <strain evidence="6 7">R-69658</strain>
    </source>
</reference>
<proteinExistence type="inferred from homology"/>
<evidence type="ECO:0000259" key="5">
    <source>
        <dbReference type="Pfam" id="PF00149"/>
    </source>
</evidence>
<comment type="similarity">
    <text evidence="4">Belongs to the cyclic nucleotide phosphodiesterase class-III family.</text>
</comment>
<dbReference type="EMBL" id="CAJNAU010000202">
    <property type="protein sequence ID" value="CAE6866135.1"/>
    <property type="molecule type" value="Genomic_DNA"/>
</dbReference>
<evidence type="ECO:0000256" key="3">
    <source>
        <dbReference type="ARBA" id="ARBA00023004"/>
    </source>
</evidence>
<dbReference type="InterPro" id="IPR004843">
    <property type="entry name" value="Calcineurin-like_PHP"/>
</dbReference>
<keyword evidence="7" id="KW-1185">Reference proteome</keyword>
<dbReference type="RefSeq" id="WP_234487201.1">
    <property type="nucleotide sequence ID" value="NZ_CAJNAU010000202.1"/>
</dbReference>
<keyword evidence="2 6" id="KW-0378">Hydrolase</keyword>
<name>A0ABN7N9P9_9BURK</name>
<dbReference type="InterPro" id="IPR029052">
    <property type="entry name" value="Metallo-depent_PP-like"/>
</dbReference>
<evidence type="ECO:0000313" key="7">
    <source>
        <dbReference type="Proteomes" id="UP000674425"/>
    </source>
</evidence>
<keyword evidence="3" id="KW-0408">Iron</keyword>
<comment type="caution">
    <text evidence="6">The sequence shown here is derived from an EMBL/GenBank/DDBJ whole genome shotgun (WGS) entry which is preliminary data.</text>
</comment>
<dbReference type="EC" id="3.1.4.53" evidence="6"/>
<organism evidence="6 7">
    <name type="scientific">Paraburkholderia aspalathi</name>
    <dbReference type="NCBI Taxonomy" id="1324617"/>
    <lineage>
        <taxon>Bacteria</taxon>
        <taxon>Pseudomonadati</taxon>
        <taxon>Pseudomonadota</taxon>
        <taxon>Betaproteobacteria</taxon>
        <taxon>Burkholderiales</taxon>
        <taxon>Burkholderiaceae</taxon>
        <taxon>Paraburkholderia</taxon>
    </lineage>
</organism>
<gene>
    <name evidence="6" type="primary">cpdA_6</name>
    <name evidence="6" type="ORF">R69658_07872</name>
</gene>